<name>H1KH91_METEX</name>
<organism evidence="3 4">
    <name type="scientific">Methylorubrum extorquens DSM 13060</name>
    <dbReference type="NCBI Taxonomy" id="882800"/>
    <lineage>
        <taxon>Bacteria</taxon>
        <taxon>Pseudomonadati</taxon>
        <taxon>Pseudomonadota</taxon>
        <taxon>Alphaproteobacteria</taxon>
        <taxon>Hyphomicrobiales</taxon>
        <taxon>Methylobacteriaceae</taxon>
        <taxon>Methylorubrum</taxon>
    </lineage>
</organism>
<comment type="caution">
    <text evidence="3">The sequence shown here is derived from an EMBL/GenBank/DDBJ whole genome shotgun (WGS) entry which is preliminary data.</text>
</comment>
<accession>H1KH91</accession>
<reference evidence="3 4" key="1">
    <citation type="submission" date="2011-09" db="EMBL/GenBank/DDBJ databases">
        <title>The draft genome of Methylobacterium extorquens DSM 13060.</title>
        <authorList>
            <consortium name="US DOE Joint Genome Institute (JGI-PGF)"/>
            <person name="Lucas S."/>
            <person name="Han J."/>
            <person name="Lapidus A."/>
            <person name="Cheng J.-F."/>
            <person name="Goodwin L."/>
            <person name="Pitluck S."/>
            <person name="Peters L."/>
            <person name="Land M.L."/>
            <person name="Hauser L."/>
            <person name="Koskimaki J."/>
            <person name="Halonen O."/>
            <person name="Pirttila A."/>
            <person name="Frank C."/>
            <person name="Woyke T.J."/>
        </authorList>
    </citation>
    <scope>NUCLEOTIDE SEQUENCE [LARGE SCALE GENOMIC DNA]</scope>
    <source>
        <strain evidence="3 4">DSM 13060</strain>
    </source>
</reference>
<dbReference type="PROSITE" id="PS51257">
    <property type="entry name" value="PROKAR_LIPOPROTEIN"/>
    <property type="match status" value="1"/>
</dbReference>
<dbReference type="RefSeq" id="WP_003599243.1">
    <property type="nucleotide sequence ID" value="NZ_AGJK01000040.1"/>
</dbReference>
<protein>
    <submittedName>
        <fullName evidence="3">Uncharacterized protein</fullName>
    </submittedName>
</protein>
<keyword evidence="2" id="KW-0732">Signal</keyword>
<dbReference type="EMBL" id="AGJK01000040">
    <property type="protein sequence ID" value="EHP93117.1"/>
    <property type="molecule type" value="Genomic_DNA"/>
</dbReference>
<evidence type="ECO:0000256" key="1">
    <source>
        <dbReference type="SAM" id="MobiDB-lite"/>
    </source>
</evidence>
<feature type="compositionally biased region" description="Pro residues" evidence="1">
    <location>
        <begin position="232"/>
        <end position="257"/>
    </location>
</feature>
<proteinExistence type="predicted"/>
<sequence precursor="true">MRPLIRPLMAASAAALLAGCVAQQGGGVVQQAALVDPQPGSSKVDAEVRRIFAVAGLDPNDPQKARAVDRQAVGTVLAVRSGGRKVGMAVARLGRDQIVLQDPEAVARLVPGVDEERLSRALAGPIPTSGSVPGARVSFNRRHLALEVEADGPGAPPAAVASRFVPSMRIGEPVPADVVASVRSGRDLGAAPVVETREDLAAGLPQPTAPAAPSAGPDRSFFASLFQARAPSPAPVSPPAPAPAPAPTAPPPAPPVEAPVLGVHTPPPPSVYASGPAVVTVADDFYGGAATAKAPPANALGYAPPPSISYGAAASADLAPAAPTVRRW</sequence>
<dbReference type="PATRIC" id="fig|882800.3.peg.1965"/>
<evidence type="ECO:0000313" key="4">
    <source>
        <dbReference type="Proteomes" id="UP000004382"/>
    </source>
</evidence>
<evidence type="ECO:0000313" key="3">
    <source>
        <dbReference type="EMBL" id="EHP93117.1"/>
    </source>
</evidence>
<gene>
    <name evidence="3" type="ORF">MetexDRAFT_2003</name>
</gene>
<dbReference type="AlphaFoldDB" id="H1KH91"/>
<feature type="signal peptide" evidence="2">
    <location>
        <begin position="1"/>
        <end position="18"/>
    </location>
</feature>
<dbReference type="Proteomes" id="UP000004382">
    <property type="component" value="Unassembled WGS sequence"/>
</dbReference>
<evidence type="ECO:0000256" key="2">
    <source>
        <dbReference type="SAM" id="SignalP"/>
    </source>
</evidence>
<feature type="region of interest" description="Disordered" evidence="1">
    <location>
        <begin position="232"/>
        <end position="262"/>
    </location>
</feature>
<feature type="chain" id="PRO_5003550651" evidence="2">
    <location>
        <begin position="19"/>
        <end position="328"/>
    </location>
</feature>